<dbReference type="Pfam" id="PF02668">
    <property type="entry name" value="TauD"/>
    <property type="match status" value="1"/>
</dbReference>
<evidence type="ECO:0000256" key="1">
    <source>
        <dbReference type="ARBA" id="ARBA00005896"/>
    </source>
</evidence>
<reference evidence="8" key="1">
    <citation type="journal article" date="2023" name="bioRxiv">
        <title>Complete genome of the Medicago anthracnose fungus, Colletotrichum destructivum, reveals a mini-chromosome-like region within a core chromosome.</title>
        <authorList>
            <person name="Lapalu N."/>
            <person name="Simon A."/>
            <person name="Lu A."/>
            <person name="Plaumann P.-L."/>
            <person name="Amselem J."/>
            <person name="Pigne S."/>
            <person name="Auger A."/>
            <person name="Koch C."/>
            <person name="Dallery J.-F."/>
            <person name="O'Connell R.J."/>
        </authorList>
    </citation>
    <scope>NUCLEOTIDE SEQUENCE [LARGE SCALE GENOMIC DNA]</scope>
    <source>
        <strain evidence="8">CBS 520.97</strain>
    </source>
</reference>
<dbReference type="PANTHER" id="PTHR43779">
    <property type="entry name" value="DIOXYGENASE RV0097-RELATED"/>
    <property type="match status" value="1"/>
</dbReference>
<accession>A0AAX4I6V8</accession>
<dbReference type="InterPro" id="IPR051178">
    <property type="entry name" value="TfdA_dioxygenase"/>
</dbReference>
<dbReference type="PANTHER" id="PTHR43779:SF3">
    <property type="entry name" value="(3R)-3-[(CARBOXYMETHYL)AMINO]FATTY ACID OXYGENASE_DECARBOXYLASE"/>
    <property type="match status" value="1"/>
</dbReference>
<organism evidence="7 8">
    <name type="scientific">Colletotrichum destructivum</name>
    <dbReference type="NCBI Taxonomy" id="34406"/>
    <lineage>
        <taxon>Eukaryota</taxon>
        <taxon>Fungi</taxon>
        <taxon>Dikarya</taxon>
        <taxon>Ascomycota</taxon>
        <taxon>Pezizomycotina</taxon>
        <taxon>Sordariomycetes</taxon>
        <taxon>Hypocreomycetidae</taxon>
        <taxon>Glomerellales</taxon>
        <taxon>Glomerellaceae</taxon>
        <taxon>Colletotrichum</taxon>
        <taxon>Colletotrichum destructivum species complex</taxon>
    </lineage>
</organism>
<evidence type="ECO:0000256" key="4">
    <source>
        <dbReference type="ARBA" id="ARBA00023002"/>
    </source>
</evidence>
<evidence type="ECO:0000259" key="6">
    <source>
        <dbReference type="Pfam" id="PF02668"/>
    </source>
</evidence>
<dbReference type="RefSeq" id="XP_062776249.1">
    <property type="nucleotide sequence ID" value="XM_062920198.1"/>
</dbReference>
<dbReference type="GeneID" id="87940542"/>
<keyword evidence="3" id="KW-0223">Dioxygenase</keyword>
<dbReference type="InterPro" id="IPR003819">
    <property type="entry name" value="TauD/TfdA-like"/>
</dbReference>
<keyword evidence="5" id="KW-0408">Iron</keyword>
<dbReference type="SUPFAM" id="SSF51197">
    <property type="entry name" value="Clavaminate synthase-like"/>
    <property type="match status" value="1"/>
</dbReference>
<feature type="domain" description="TauD/TfdA-like" evidence="6">
    <location>
        <begin position="8"/>
        <end position="296"/>
    </location>
</feature>
<dbReference type="AlphaFoldDB" id="A0AAX4I6V8"/>
<dbReference type="GO" id="GO:0046872">
    <property type="term" value="F:metal ion binding"/>
    <property type="evidence" value="ECO:0007669"/>
    <property type="project" value="UniProtKB-KW"/>
</dbReference>
<name>A0AAX4I6V8_9PEZI</name>
<evidence type="ECO:0000313" key="7">
    <source>
        <dbReference type="EMBL" id="WQF79025.1"/>
    </source>
</evidence>
<keyword evidence="8" id="KW-1185">Reference proteome</keyword>
<dbReference type="Proteomes" id="UP001322277">
    <property type="component" value="Chromosome 2"/>
</dbReference>
<proteinExistence type="inferred from homology"/>
<evidence type="ECO:0000256" key="2">
    <source>
        <dbReference type="ARBA" id="ARBA00022723"/>
    </source>
</evidence>
<comment type="similarity">
    <text evidence="1">Belongs to the TfdA dioxygenase family.</text>
</comment>
<dbReference type="InterPro" id="IPR042098">
    <property type="entry name" value="TauD-like_sf"/>
</dbReference>
<sequence length="304" mass="34228">MSLDGLKVRELHHSFGAEISGVDFSKHIPDDVFEHIVSLSAKYGVLVFRTTHLDDIGHIELARRFGPLFKMSQVLADKASQSSSDELAYLSNVDPETGKPVAADGPNTHIAKLSSFFHADLGYNQQRASWSLLRAQDIPPPGHGGDTIFADTRAAFEDLDELEPGLKERLLSKKYVGAHSWQQALKTSNPGMFRDIDPFAHPMARHRVVELHQPSERVNLYIGLYLHHIEGPPEEAEEMARLQQKLLQHATQSKYCLNVDWQNPSDLIIWDNRTVMHKAGPGSYVGKYKRELRRATVLDMCTKD</sequence>
<evidence type="ECO:0000313" key="8">
    <source>
        <dbReference type="Proteomes" id="UP001322277"/>
    </source>
</evidence>
<keyword evidence="4" id="KW-0560">Oxidoreductase</keyword>
<dbReference type="KEGG" id="cdet:87940542"/>
<dbReference type="Gene3D" id="3.60.130.10">
    <property type="entry name" value="Clavaminate synthase-like"/>
    <property type="match status" value="1"/>
</dbReference>
<protein>
    <submittedName>
        <fullName evidence="7">TauD/TfdA-like domain, taurine dioxygenase TauD-like superfamily</fullName>
    </submittedName>
</protein>
<gene>
    <name evidence="7" type="ORF">CDEST_04039</name>
</gene>
<evidence type="ECO:0000256" key="3">
    <source>
        <dbReference type="ARBA" id="ARBA00022964"/>
    </source>
</evidence>
<dbReference type="EMBL" id="CP137306">
    <property type="protein sequence ID" value="WQF79025.1"/>
    <property type="molecule type" value="Genomic_DNA"/>
</dbReference>
<dbReference type="GO" id="GO:0051213">
    <property type="term" value="F:dioxygenase activity"/>
    <property type="evidence" value="ECO:0007669"/>
    <property type="project" value="UniProtKB-KW"/>
</dbReference>
<evidence type="ECO:0000256" key="5">
    <source>
        <dbReference type="ARBA" id="ARBA00023004"/>
    </source>
</evidence>
<keyword evidence="2" id="KW-0479">Metal-binding</keyword>